<evidence type="ECO:0000313" key="5">
    <source>
        <dbReference type="Proteomes" id="UP000501705"/>
    </source>
</evidence>
<dbReference type="PANTHER" id="PTHR36933">
    <property type="entry name" value="SLL0788 PROTEIN"/>
    <property type="match status" value="1"/>
</dbReference>
<feature type="compositionally biased region" description="Low complexity" evidence="1">
    <location>
        <begin position="40"/>
        <end position="51"/>
    </location>
</feature>
<proteinExistence type="predicted"/>
<dbReference type="InterPro" id="IPR005183">
    <property type="entry name" value="DUF305_CopM-like"/>
</dbReference>
<protein>
    <submittedName>
        <fullName evidence="4">DUF305 domain-containing protein</fullName>
    </submittedName>
</protein>
<dbReference type="EMBL" id="CP046171">
    <property type="protein sequence ID" value="QIS06118.1"/>
    <property type="molecule type" value="Genomic_DNA"/>
</dbReference>
<dbReference type="PANTHER" id="PTHR36933:SF1">
    <property type="entry name" value="SLL0788 PROTEIN"/>
    <property type="match status" value="1"/>
</dbReference>
<dbReference type="InterPro" id="IPR012347">
    <property type="entry name" value="Ferritin-like"/>
</dbReference>
<dbReference type="RefSeq" id="WP_167465165.1">
    <property type="nucleotide sequence ID" value="NZ_CP046171.1"/>
</dbReference>
<feature type="domain" description="DUF305" evidence="3">
    <location>
        <begin position="61"/>
        <end position="204"/>
    </location>
</feature>
<evidence type="ECO:0000256" key="1">
    <source>
        <dbReference type="SAM" id="MobiDB-lite"/>
    </source>
</evidence>
<name>A0A6G9XYV2_NOCBR</name>
<reference evidence="4 5" key="1">
    <citation type="journal article" date="2019" name="ACS Chem. Biol.">
        <title>Identification and Mobilization of a Cryptic Antibiotic Biosynthesis Gene Locus from a Human-Pathogenic Nocardia Isolate.</title>
        <authorList>
            <person name="Herisse M."/>
            <person name="Ishida K."/>
            <person name="Porter J.L."/>
            <person name="Howden B."/>
            <person name="Hertweck C."/>
            <person name="Stinear T.P."/>
            <person name="Pidot S.J."/>
        </authorList>
    </citation>
    <scope>NUCLEOTIDE SEQUENCE [LARGE SCALE GENOMIC DNA]</scope>
    <source>
        <strain evidence="4 5">AUSMDU00024985</strain>
    </source>
</reference>
<dbReference type="Gene3D" id="1.20.1260.10">
    <property type="match status" value="1"/>
</dbReference>
<sequence length="207" mass="21766">MFISRTRITIAVAAVSTVTALFAAGCGSDDSNGMPGMDHSGSSPSASSSAPVARTDFNDADVTFLQMMYPHHAQAVEMAKLVPSRSQNPRLQALATAVEQAQAPEMQQMTALLQSFGKSAPSAGGHGGHNMPGIMTPEQMSALQAASGPDFDRQWLTMMIEHHAGAITMAETELADGSNAEAKALARSIIDAQRTEIDMMRGMLGQS</sequence>
<dbReference type="Pfam" id="PF03713">
    <property type="entry name" value="DUF305"/>
    <property type="match status" value="1"/>
</dbReference>
<feature type="chain" id="PRO_5026280719" evidence="2">
    <location>
        <begin position="24"/>
        <end position="207"/>
    </location>
</feature>
<organism evidence="4 5">
    <name type="scientific">Nocardia brasiliensis</name>
    <dbReference type="NCBI Taxonomy" id="37326"/>
    <lineage>
        <taxon>Bacteria</taxon>
        <taxon>Bacillati</taxon>
        <taxon>Actinomycetota</taxon>
        <taxon>Actinomycetes</taxon>
        <taxon>Mycobacteriales</taxon>
        <taxon>Nocardiaceae</taxon>
        <taxon>Nocardia</taxon>
    </lineage>
</organism>
<evidence type="ECO:0000313" key="4">
    <source>
        <dbReference type="EMBL" id="QIS06118.1"/>
    </source>
</evidence>
<dbReference type="Proteomes" id="UP000501705">
    <property type="component" value="Chromosome"/>
</dbReference>
<dbReference type="PROSITE" id="PS51257">
    <property type="entry name" value="PROKAR_LIPOPROTEIN"/>
    <property type="match status" value="1"/>
</dbReference>
<feature type="signal peptide" evidence="2">
    <location>
        <begin position="1"/>
        <end position="23"/>
    </location>
</feature>
<feature type="region of interest" description="Disordered" evidence="1">
    <location>
        <begin position="33"/>
        <end position="52"/>
    </location>
</feature>
<accession>A0A6G9XYV2</accession>
<dbReference type="AlphaFoldDB" id="A0A6G9XYV2"/>
<evidence type="ECO:0000256" key="2">
    <source>
        <dbReference type="SAM" id="SignalP"/>
    </source>
</evidence>
<keyword evidence="2" id="KW-0732">Signal</keyword>
<evidence type="ECO:0000259" key="3">
    <source>
        <dbReference type="Pfam" id="PF03713"/>
    </source>
</evidence>
<gene>
    <name evidence="4" type="ORF">F5X71_30825</name>
</gene>